<accession>A0A517YLJ9</accession>
<reference evidence="1 2" key="1">
    <citation type="submission" date="2019-02" db="EMBL/GenBank/DDBJ databases">
        <title>Deep-cultivation of Planctomycetes and their phenomic and genomic characterization uncovers novel biology.</title>
        <authorList>
            <person name="Wiegand S."/>
            <person name="Jogler M."/>
            <person name="Boedeker C."/>
            <person name="Pinto D."/>
            <person name="Vollmers J."/>
            <person name="Rivas-Marin E."/>
            <person name="Kohn T."/>
            <person name="Peeters S.H."/>
            <person name="Heuer A."/>
            <person name="Rast P."/>
            <person name="Oberbeckmann S."/>
            <person name="Bunk B."/>
            <person name="Jeske O."/>
            <person name="Meyerdierks A."/>
            <person name="Storesund J.E."/>
            <person name="Kallscheuer N."/>
            <person name="Luecker S."/>
            <person name="Lage O.M."/>
            <person name="Pohl T."/>
            <person name="Merkel B.J."/>
            <person name="Hornburger P."/>
            <person name="Mueller R.-W."/>
            <person name="Bruemmer F."/>
            <person name="Labrenz M."/>
            <person name="Spormann A.M."/>
            <person name="Op den Camp H."/>
            <person name="Overmann J."/>
            <person name="Amann R."/>
            <person name="Jetten M.S.M."/>
            <person name="Mascher T."/>
            <person name="Medema M.H."/>
            <person name="Devos D.P."/>
            <person name="Kaster A.-K."/>
            <person name="Ovreas L."/>
            <person name="Rohde M."/>
            <person name="Galperin M.Y."/>
            <person name="Jogler C."/>
        </authorList>
    </citation>
    <scope>NUCLEOTIDE SEQUENCE [LARGE SCALE GENOMIC DNA]</scope>
    <source>
        <strain evidence="1 2">ETA_A8</strain>
    </source>
</reference>
<dbReference type="AlphaFoldDB" id="A0A517YLJ9"/>
<evidence type="ECO:0000313" key="1">
    <source>
        <dbReference type="EMBL" id="QDU31080.1"/>
    </source>
</evidence>
<dbReference type="InterPro" id="IPR022789">
    <property type="entry name" value="ParD"/>
</dbReference>
<dbReference type="EMBL" id="CP036274">
    <property type="protein sequence ID" value="QDU31080.1"/>
    <property type="molecule type" value="Genomic_DNA"/>
</dbReference>
<evidence type="ECO:0008006" key="3">
    <source>
        <dbReference type="Google" id="ProtNLM"/>
    </source>
</evidence>
<dbReference type="OrthoDB" id="515108at2"/>
<proteinExistence type="predicted"/>
<gene>
    <name evidence="1" type="ORF">ETAA8_62330</name>
</gene>
<keyword evidence="2" id="KW-1185">Reference proteome</keyword>
<dbReference type="RefSeq" id="WP_145097618.1">
    <property type="nucleotide sequence ID" value="NZ_CP036274.1"/>
</dbReference>
<organism evidence="1 2">
    <name type="scientific">Anatilimnocola aggregata</name>
    <dbReference type="NCBI Taxonomy" id="2528021"/>
    <lineage>
        <taxon>Bacteria</taxon>
        <taxon>Pseudomonadati</taxon>
        <taxon>Planctomycetota</taxon>
        <taxon>Planctomycetia</taxon>
        <taxon>Pirellulales</taxon>
        <taxon>Pirellulaceae</taxon>
        <taxon>Anatilimnocola</taxon>
    </lineage>
</organism>
<dbReference type="Proteomes" id="UP000315017">
    <property type="component" value="Chromosome"/>
</dbReference>
<name>A0A517YLJ9_9BACT</name>
<evidence type="ECO:0000313" key="2">
    <source>
        <dbReference type="Proteomes" id="UP000315017"/>
    </source>
</evidence>
<sequence>MTNVTLNLSDELQQFVASETAAGQFDSPAGYIAALIERAKDGKEQLHAQLIEGLESGDPIQLDADEWSRIRRDIEQRRSHA</sequence>
<dbReference type="KEGG" id="aagg:ETAA8_62330"/>
<dbReference type="Pfam" id="PF03693">
    <property type="entry name" value="ParD_antitoxin"/>
    <property type="match status" value="1"/>
</dbReference>
<protein>
    <recommendedName>
        <fullName evidence="3">Type II toxin-antitoxin system ParD family antitoxin</fullName>
    </recommendedName>
</protein>